<feature type="region of interest" description="Disordered" evidence="4">
    <location>
        <begin position="307"/>
        <end position="340"/>
    </location>
</feature>
<keyword evidence="3" id="KW-0802">TPR repeat</keyword>
<dbReference type="Proteomes" id="UP000467840">
    <property type="component" value="Chromosome 4"/>
</dbReference>
<feature type="compositionally biased region" description="Basic and acidic residues" evidence="4">
    <location>
        <begin position="238"/>
        <end position="256"/>
    </location>
</feature>
<evidence type="ECO:0000256" key="4">
    <source>
        <dbReference type="SAM" id="MobiDB-lite"/>
    </source>
</evidence>
<feature type="domain" description="PB1" evidence="5">
    <location>
        <begin position="1"/>
        <end position="77"/>
    </location>
</feature>
<dbReference type="PANTHER" id="PTHR46183:SF8">
    <property type="entry name" value="PROTEIN CLMP1"/>
    <property type="match status" value="1"/>
</dbReference>
<keyword evidence="2" id="KW-0677">Repeat</keyword>
<dbReference type="InterPro" id="IPR044517">
    <property type="entry name" value="PHOX1-4"/>
</dbReference>
<keyword evidence="7" id="KW-1185">Reference proteome</keyword>
<accession>A0A6A6LFT2</accession>
<dbReference type="AlphaFoldDB" id="A0A6A6LFT2"/>
<organism evidence="6 7">
    <name type="scientific">Hevea brasiliensis</name>
    <name type="common">Para rubber tree</name>
    <name type="synonym">Siphonia brasiliensis</name>
    <dbReference type="NCBI Taxonomy" id="3981"/>
    <lineage>
        <taxon>Eukaryota</taxon>
        <taxon>Viridiplantae</taxon>
        <taxon>Streptophyta</taxon>
        <taxon>Embryophyta</taxon>
        <taxon>Tracheophyta</taxon>
        <taxon>Spermatophyta</taxon>
        <taxon>Magnoliopsida</taxon>
        <taxon>eudicotyledons</taxon>
        <taxon>Gunneridae</taxon>
        <taxon>Pentapetalae</taxon>
        <taxon>rosids</taxon>
        <taxon>fabids</taxon>
        <taxon>Malpighiales</taxon>
        <taxon>Euphorbiaceae</taxon>
        <taxon>Crotonoideae</taxon>
        <taxon>Micrandreae</taxon>
        <taxon>Hevea</taxon>
    </lineage>
</organism>
<dbReference type="PANTHER" id="PTHR46183">
    <property type="entry name" value="PROTEIN CLMP1"/>
    <property type="match status" value="1"/>
</dbReference>
<evidence type="ECO:0000259" key="5">
    <source>
        <dbReference type="PROSITE" id="PS51745"/>
    </source>
</evidence>
<reference evidence="6 7" key="1">
    <citation type="journal article" date="2020" name="Mol. Plant">
        <title>The Chromosome-Based Rubber Tree Genome Provides New Insights into Spurge Genome Evolution and Rubber Biosynthesis.</title>
        <authorList>
            <person name="Liu J."/>
            <person name="Shi C."/>
            <person name="Shi C.C."/>
            <person name="Li W."/>
            <person name="Zhang Q.J."/>
            <person name="Zhang Y."/>
            <person name="Li K."/>
            <person name="Lu H.F."/>
            <person name="Shi C."/>
            <person name="Zhu S.T."/>
            <person name="Xiao Z.Y."/>
            <person name="Nan H."/>
            <person name="Yue Y."/>
            <person name="Zhu X.G."/>
            <person name="Wu Y."/>
            <person name="Hong X.N."/>
            <person name="Fan G.Y."/>
            <person name="Tong Y."/>
            <person name="Zhang D."/>
            <person name="Mao C.L."/>
            <person name="Liu Y.L."/>
            <person name="Hao S.J."/>
            <person name="Liu W.Q."/>
            <person name="Lv M.Q."/>
            <person name="Zhang H.B."/>
            <person name="Liu Y."/>
            <person name="Hu-Tang G.R."/>
            <person name="Wang J.P."/>
            <person name="Wang J.H."/>
            <person name="Sun Y.H."/>
            <person name="Ni S.B."/>
            <person name="Chen W.B."/>
            <person name="Zhang X.C."/>
            <person name="Jiao Y.N."/>
            <person name="Eichler E.E."/>
            <person name="Li G.H."/>
            <person name="Liu X."/>
            <person name="Gao L.Z."/>
        </authorList>
    </citation>
    <scope>NUCLEOTIDE SEQUENCE [LARGE SCALE GENOMIC DNA]</scope>
    <source>
        <strain evidence="7">cv. GT1</strain>
        <tissue evidence="6">Leaf</tissue>
    </source>
</reference>
<feature type="compositionally biased region" description="Basic and acidic residues" evidence="4">
    <location>
        <begin position="93"/>
        <end position="114"/>
    </location>
</feature>
<evidence type="ECO:0000256" key="1">
    <source>
        <dbReference type="ARBA" id="ARBA00011726"/>
    </source>
</evidence>
<sequence>MPVNCTFEVLRDIVSKSFPSSKLVLIKYKDDDGDLVTITCTAELRLAESSADNLLPKEPDADKTDTTGKLRLHIVEVSPEQEPSLLQEEEEKPLETEGNKGDESVSHSSLRESVMETDDIEIDKSEKEAPKEKIGAREDPGSREVEMDDWLFEFAQLFQTHVGIYPDAHVDLHELGMELCSGALEETVITGKRIPLDESAGKEKIDLSDWDPTETLTLFDSAEEKMKAATEMWEKLEEQRANELKDPSASKKEELSRRRKKQEVLKVIPLTVLGMDGWKKNPDTAVERFRLAGASEAGISMVLKNHCSNGDALEGDEKEDKNGNADDGRESEKSKETDKV</sequence>
<dbReference type="PROSITE" id="PS51745">
    <property type="entry name" value="PB1"/>
    <property type="match status" value="1"/>
</dbReference>
<feature type="region of interest" description="Disordered" evidence="4">
    <location>
        <begin position="76"/>
        <end position="115"/>
    </location>
</feature>
<comment type="subunit">
    <text evidence="1">Homodimers and heterodimers.</text>
</comment>
<proteinExistence type="predicted"/>
<gene>
    <name evidence="6" type="ORF">GH714_005001</name>
</gene>
<dbReference type="Gene3D" id="3.10.20.90">
    <property type="entry name" value="Phosphatidylinositol 3-kinase Catalytic Subunit, Chain A, domain 1"/>
    <property type="match status" value="1"/>
</dbReference>
<dbReference type="CDD" id="cd05992">
    <property type="entry name" value="PB1"/>
    <property type="match status" value="1"/>
</dbReference>
<evidence type="ECO:0000256" key="3">
    <source>
        <dbReference type="ARBA" id="ARBA00022803"/>
    </source>
</evidence>
<dbReference type="EMBL" id="JAAGAX010000010">
    <property type="protein sequence ID" value="KAF2299864.1"/>
    <property type="molecule type" value="Genomic_DNA"/>
</dbReference>
<feature type="region of interest" description="Disordered" evidence="4">
    <location>
        <begin position="238"/>
        <end position="258"/>
    </location>
</feature>
<dbReference type="InterPro" id="IPR053793">
    <property type="entry name" value="PB1-like"/>
</dbReference>
<comment type="caution">
    <text evidence="6">The sequence shown here is derived from an EMBL/GenBank/DDBJ whole genome shotgun (WGS) entry which is preliminary data.</text>
</comment>
<evidence type="ECO:0000256" key="2">
    <source>
        <dbReference type="ARBA" id="ARBA00022737"/>
    </source>
</evidence>
<protein>
    <recommendedName>
        <fullName evidence="5">PB1 domain-containing protein</fullName>
    </recommendedName>
</protein>
<dbReference type="Pfam" id="PF00564">
    <property type="entry name" value="PB1"/>
    <property type="match status" value="1"/>
</dbReference>
<dbReference type="SUPFAM" id="SSF54277">
    <property type="entry name" value="CAD &amp; PB1 domains"/>
    <property type="match status" value="1"/>
</dbReference>
<feature type="compositionally biased region" description="Basic and acidic residues" evidence="4">
    <location>
        <begin position="318"/>
        <end position="340"/>
    </location>
</feature>
<dbReference type="InterPro" id="IPR000270">
    <property type="entry name" value="PB1_dom"/>
</dbReference>
<evidence type="ECO:0000313" key="7">
    <source>
        <dbReference type="Proteomes" id="UP000467840"/>
    </source>
</evidence>
<name>A0A6A6LFT2_HEVBR</name>
<evidence type="ECO:0000313" key="6">
    <source>
        <dbReference type="EMBL" id="KAF2299864.1"/>
    </source>
</evidence>
<dbReference type="SMART" id="SM00666">
    <property type="entry name" value="PB1"/>
    <property type="match status" value="1"/>
</dbReference>